<sequence>MTLLQVHNVSIPSLEKVNRAVIIDNYMEKEFTLLIQSISYSLVVTNSPSLTTFSLPKLYTVRSLEVKGNPELTSLNLNSLTEVVTGINFEADKLMDIRINRTPRELYEAHARLPFDCILTMQNDSDLYTESCSKAIEKFQSYN</sequence>
<dbReference type="EMBL" id="QTSX02000073">
    <property type="protein sequence ID" value="KAJ9088988.1"/>
    <property type="molecule type" value="Genomic_DNA"/>
</dbReference>
<protein>
    <submittedName>
        <fullName evidence="1">Uncharacterized protein</fullName>
    </submittedName>
</protein>
<organism evidence="1 2">
    <name type="scientific">Entomophthora muscae</name>
    <dbReference type="NCBI Taxonomy" id="34485"/>
    <lineage>
        <taxon>Eukaryota</taxon>
        <taxon>Fungi</taxon>
        <taxon>Fungi incertae sedis</taxon>
        <taxon>Zoopagomycota</taxon>
        <taxon>Entomophthoromycotina</taxon>
        <taxon>Entomophthoromycetes</taxon>
        <taxon>Entomophthorales</taxon>
        <taxon>Entomophthoraceae</taxon>
        <taxon>Entomophthora</taxon>
    </lineage>
</organism>
<name>A0ACC2UPM6_9FUNG</name>
<dbReference type="Proteomes" id="UP001165960">
    <property type="component" value="Unassembled WGS sequence"/>
</dbReference>
<proteinExistence type="predicted"/>
<comment type="caution">
    <text evidence="1">The sequence shown here is derived from an EMBL/GenBank/DDBJ whole genome shotgun (WGS) entry which is preliminary data.</text>
</comment>
<accession>A0ACC2UPM6</accession>
<gene>
    <name evidence="1" type="ORF">DSO57_1017438</name>
</gene>
<reference evidence="1" key="1">
    <citation type="submission" date="2022-04" db="EMBL/GenBank/DDBJ databases">
        <title>Genome of the entomopathogenic fungus Entomophthora muscae.</title>
        <authorList>
            <person name="Elya C."/>
            <person name="Lovett B.R."/>
            <person name="Lee E."/>
            <person name="Macias A.M."/>
            <person name="Hajek A.E."/>
            <person name="De Bivort B.L."/>
            <person name="Kasson M.T."/>
            <person name="De Fine Licht H.H."/>
            <person name="Stajich J.E."/>
        </authorList>
    </citation>
    <scope>NUCLEOTIDE SEQUENCE</scope>
    <source>
        <strain evidence="1">Berkeley</strain>
    </source>
</reference>
<evidence type="ECO:0000313" key="2">
    <source>
        <dbReference type="Proteomes" id="UP001165960"/>
    </source>
</evidence>
<evidence type="ECO:0000313" key="1">
    <source>
        <dbReference type="EMBL" id="KAJ9088988.1"/>
    </source>
</evidence>
<keyword evidence="2" id="KW-1185">Reference proteome</keyword>